<accession>A0AA36GBP7</accession>
<proteinExistence type="predicted"/>
<feature type="compositionally biased region" description="Low complexity" evidence="1">
    <location>
        <begin position="847"/>
        <end position="861"/>
    </location>
</feature>
<dbReference type="EMBL" id="CATQJA010002657">
    <property type="protein sequence ID" value="CAJ0579605.1"/>
    <property type="molecule type" value="Genomic_DNA"/>
</dbReference>
<dbReference type="InterPro" id="IPR039988">
    <property type="entry name" value="MTTP"/>
</dbReference>
<dbReference type="PROSITE" id="PS51257">
    <property type="entry name" value="PROKAR_LIPOPROTEIN"/>
    <property type="match status" value="1"/>
</dbReference>
<gene>
    <name evidence="3" type="ORF">MSPICULIGERA_LOCUS17817</name>
</gene>
<evidence type="ECO:0000313" key="3">
    <source>
        <dbReference type="EMBL" id="CAJ0579605.1"/>
    </source>
</evidence>
<dbReference type="Gene3D" id="1.25.10.20">
    <property type="entry name" value="Vitellinogen, superhelical"/>
    <property type="match status" value="1"/>
</dbReference>
<dbReference type="GO" id="GO:0005794">
    <property type="term" value="C:Golgi apparatus"/>
    <property type="evidence" value="ECO:0007669"/>
    <property type="project" value="TreeGrafter"/>
</dbReference>
<feature type="signal peptide" evidence="2">
    <location>
        <begin position="1"/>
        <end position="19"/>
    </location>
</feature>
<dbReference type="GO" id="GO:0005548">
    <property type="term" value="F:phospholipid transporter activity"/>
    <property type="evidence" value="ECO:0007669"/>
    <property type="project" value="InterPro"/>
</dbReference>
<keyword evidence="2" id="KW-0732">Signal</keyword>
<dbReference type="GO" id="GO:0042157">
    <property type="term" value="P:lipoprotein metabolic process"/>
    <property type="evidence" value="ECO:0007669"/>
    <property type="project" value="TreeGrafter"/>
</dbReference>
<evidence type="ECO:0000256" key="1">
    <source>
        <dbReference type="SAM" id="MobiDB-lite"/>
    </source>
</evidence>
<organism evidence="3 4">
    <name type="scientific">Mesorhabditis spiculigera</name>
    <dbReference type="NCBI Taxonomy" id="96644"/>
    <lineage>
        <taxon>Eukaryota</taxon>
        <taxon>Metazoa</taxon>
        <taxon>Ecdysozoa</taxon>
        <taxon>Nematoda</taxon>
        <taxon>Chromadorea</taxon>
        <taxon>Rhabditida</taxon>
        <taxon>Rhabditina</taxon>
        <taxon>Rhabditomorpha</taxon>
        <taxon>Rhabditoidea</taxon>
        <taxon>Rhabditidae</taxon>
        <taxon>Mesorhabditinae</taxon>
        <taxon>Mesorhabditis</taxon>
    </lineage>
</organism>
<feature type="non-terminal residue" evidence="3">
    <location>
        <position position="1"/>
    </location>
</feature>
<feature type="chain" id="PRO_5041433817" evidence="2">
    <location>
        <begin position="20"/>
        <end position="911"/>
    </location>
</feature>
<keyword evidence="4" id="KW-1185">Reference proteome</keyword>
<name>A0AA36GBP7_9BILA</name>
<dbReference type="PANTHER" id="PTHR13024:SF0">
    <property type="entry name" value="MICROSOMAL TRIACYLGLYCEROL TRANSFER PROTEIN"/>
    <property type="match status" value="1"/>
</dbReference>
<dbReference type="PANTHER" id="PTHR13024">
    <property type="entry name" value="MICROSOMAL TRIGLYCERIDE TRANSFER PROTEIN, LARGE SUBUNIT"/>
    <property type="match status" value="1"/>
</dbReference>
<comment type="caution">
    <text evidence="3">The sequence shown here is derived from an EMBL/GenBank/DDBJ whole genome shotgun (WGS) entry which is preliminary data.</text>
</comment>
<dbReference type="AlphaFoldDB" id="A0AA36GBP7"/>
<feature type="region of interest" description="Disordered" evidence="1">
    <location>
        <begin position="846"/>
        <end position="872"/>
    </location>
</feature>
<reference evidence="3" key="1">
    <citation type="submission" date="2023-06" db="EMBL/GenBank/DDBJ databases">
        <authorList>
            <person name="Delattre M."/>
        </authorList>
    </citation>
    <scope>NUCLEOTIDE SEQUENCE</scope>
    <source>
        <strain evidence="3">AF72</strain>
    </source>
</reference>
<dbReference type="GO" id="GO:0016323">
    <property type="term" value="C:basolateral plasma membrane"/>
    <property type="evidence" value="ECO:0007669"/>
    <property type="project" value="TreeGrafter"/>
</dbReference>
<evidence type="ECO:0000313" key="4">
    <source>
        <dbReference type="Proteomes" id="UP001177023"/>
    </source>
</evidence>
<dbReference type="GO" id="GO:0005783">
    <property type="term" value="C:endoplasmic reticulum"/>
    <property type="evidence" value="ECO:0007669"/>
    <property type="project" value="TreeGrafter"/>
</dbReference>
<protein>
    <submittedName>
        <fullName evidence="3">Uncharacterized protein</fullName>
    </submittedName>
</protein>
<sequence>MAPPRTFAILAIALGLACCHGPNVKELLQNQDRPRPKASGGGSWDKTRLVILDYTFRGESVIYDLLENKETAPSHIIEAKYTWETLHHDADATIFSRLKFVRCVSGPCGDDIPDVYVHFQQGGNNLIGIYMDLRDKPEGYQPQWNFLLSVANIVWTPAIGGEGDSQFVDSPYGHCQYDFSRPQDKHFKRNIGGCELTGDFNYTRADGLQTTKYTQEVLYVQNVKTDADIVIIEAVEELKMRSMINPKWGMTIESRVNIEMENRTRMYVLRHCDMDSLADDCARNVFNLTKISDKKYEGILLAPRRPNRFGVAVAEYRNHLYEMGPSHTCEEHARLYSEILREALAANAHDFAEAIRHPENEPVLKAIANALGSVGDSESMKVYREVLFTDAPETLEDYLFGAAVAVSNDEKWHKNLMYWLVEAKAASDPSVYHSLSNALATVLWRRCESTTIKQKACARSQDKVITKFVSVLTECTNNDCIENALLAFINLPVPEALTYARQYICRGRAENIEHAALGVIQNTDVKFYDSQLIRALVSVFRNTCPTETSLQSSQLAVDALLDSVLDHPNAATLLLRGENDQFRDEERWNYFYKAVTASRHQDENKDEVWRRMRAFKVFRPNWNQRALRARSNRFYGAMKEVVDHQLELDMNSNYFEEYLQGIRVALSFRKKKHVQPFFEFNLNGYNHDSFFRGASAAAVLSSTPEIYGRIGILGHQLPRQTIVDGDGDLVALGWGGDGHTVHIFEGNAPLRAYQSALPLLSGLTTRISSQGSINLKTLGGLDVSIWNREAMLVTTMNISASLDLEASLLSNLEPAETVASKFSIVTSITVETEIDFASLPPRSCGQSSSSYTPISLSTTTTDHATGKNRTWKQPRRLFPTTYRLAADNTKQCNLHHNRIAGDSAANVHPEL</sequence>
<dbReference type="SUPFAM" id="SSF48431">
    <property type="entry name" value="Lipovitellin-phosvitin complex, superhelical domain"/>
    <property type="match status" value="1"/>
</dbReference>
<dbReference type="InterPro" id="IPR011030">
    <property type="entry name" value="Lipovitellin_superhlx_dom"/>
</dbReference>
<evidence type="ECO:0000256" key="2">
    <source>
        <dbReference type="SAM" id="SignalP"/>
    </source>
</evidence>
<dbReference type="Proteomes" id="UP001177023">
    <property type="component" value="Unassembled WGS sequence"/>
</dbReference>